<organism evidence="1 2">
    <name type="scientific">Aeromicrobium ginsengisoli</name>
    <dbReference type="NCBI Taxonomy" id="363867"/>
    <lineage>
        <taxon>Bacteria</taxon>
        <taxon>Bacillati</taxon>
        <taxon>Actinomycetota</taxon>
        <taxon>Actinomycetes</taxon>
        <taxon>Propionibacteriales</taxon>
        <taxon>Nocardioidaceae</taxon>
        <taxon>Aeromicrobium</taxon>
    </lineage>
</organism>
<dbReference type="RefSeq" id="WP_149689110.1">
    <property type="nucleotide sequence ID" value="NZ_SDPQ02000002.1"/>
</dbReference>
<sequence length="122" mass="13635">MSATPFLDDWFTFMDSEEPERVLDLITDDFEMSIQFSTGSGQASEFLGDRAGLIAYLEQREVSVLVHHLTHSARVDDVEIALGKTTRDGVFEAAFNVSAELDPAVNKVRRLLIARTPEIEFA</sequence>
<gene>
    <name evidence="1" type="ORF">ESP70_009920</name>
</gene>
<proteinExistence type="predicted"/>
<evidence type="ECO:0000313" key="2">
    <source>
        <dbReference type="Proteomes" id="UP000380867"/>
    </source>
</evidence>
<dbReference type="OrthoDB" id="4552175at2"/>
<comment type="caution">
    <text evidence="1">The sequence shown here is derived from an EMBL/GenBank/DDBJ whole genome shotgun (WGS) entry which is preliminary data.</text>
</comment>
<name>A0A5M4FEG2_9ACTN</name>
<dbReference type="AlphaFoldDB" id="A0A5M4FEG2"/>
<evidence type="ECO:0000313" key="1">
    <source>
        <dbReference type="EMBL" id="KAA1397662.1"/>
    </source>
</evidence>
<accession>A0A5M4FEG2</accession>
<keyword evidence="2" id="KW-1185">Reference proteome</keyword>
<evidence type="ECO:0008006" key="3">
    <source>
        <dbReference type="Google" id="ProtNLM"/>
    </source>
</evidence>
<dbReference type="Proteomes" id="UP000380867">
    <property type="component" value="Unassembled WGS sequence"/>
</dbReference>
<reference evidence="1" key="1">
    <citation type="submission" date="2019-09" db="EMBL/GenBank/DDBJ databases">
        <authorList>
            <person name="Li J."/>
        </authorList>
    </citation>
    <scope>NUCLEOTIDE SEQUENCE [LARGE SCALE GENOMIC DNA]</scope>
    <source>
        <strain evidence="1">JCM 14732</strain>
    </source>
</reference>
<dbReference type="EMBL" id="SDPQ02000002">
    <property type="protein sequence ID" value="KAA1397662.1"/>
    <property type="molecule type" value="Genomic_DNA"/>
</dbReference>
<protein>
    <recommendedName>
        <fullName evidence="3">Nuclear transport factor 2 family protein</fullName>
    </recommendedName>
</protein>